<organism evidence="4">
    <name type="scientific">Schizophyllum commune (strain H4-8 / FGSC 9210)</name>
    <name type="common">Split gill fungus</name>
    <dbReference type="NCBI Taxonomy" id="578458"/>
    <lineage>
        <taxon>Eukaryota</taxon>
        <taxon>Fungi</taxon>
        <taxon>Dikarya</taxon>
        <taxon>Basidiomycota</taxon>
        <taxon>Agaricomycotina</taxon>
        <taxon>Agaricomycetes</taxon>
        <taxon>Agaricomycetidae</taxon>
        <taxon>Agaricales</taxon>
        <taxon>Schizophyllaceae</taxon>
        <taxon>Schizophyllum</taxon>
    </lineage>
</organism>
<feature type="compositionally biased region" description="Basic and acidic residues" evidence="1">
    <location>
        <begin position="1"/>
        <end position="11"/>
    </location>
</feature>
<feature type="compositionally biased region" description="Basic and acidic residues" evidence="1">
    <location>
        <begin position="119"/>
        <end position="132"/>
    </location>
</feature>
<dbReference type="AlphaFoldDB" id="D8PRJ6"/>
<feature type="compositionally biased region" description="Low complexity" evidence="1">
    <location>
        <begin position="77"/>
        <end position="103"/>
    </location>
</feature>
<evidence type="ECO:0000313" key="4">
    <source>
        <dbReference type="Proteomes" id="UP000007431"/>
    </source>
</evidence>
<gene>
    <name evidence="3" type="ORF">SCHCODRAFT_83858</name>
</gene>
<name>D8PRJ6_SCHCM</name>
<dbReference type="InterPro" id="IPR039333">
    <property type="entry name" value="PYM1"/>
</dbReference>
<dbReference type="HOGENOM" id="CLU_096585_0_0_1"/>
<dbReference type="InterPro" id="IPR015362">
    <property type="entry name" value="WIBG_mago-bd"/>
</dbReference>
<reference evidence="3 4" key="1">
    <citation type="journal article" date="2010" name="Nat. Biotechnol.">
        <title>Genome sequence of the model mushroom Schizophyllum commune.</title>
        <authorList>
            <person name="Ohm R.A."/>
            <person name="de Jong J.F."/>
            <person name="Lugones L.G."/>
            <person name="Aerts A."/>
            <person name="Kothe E."/>
            <person name="Stajich J.E."/>
            <person name="de Vries R.P."/>
            <person name="Record E."/>
            <person name="Levasseur A."/>
            <person name="Baker S.E."/>
            <person name="Bartholomew K.A."/>
            <person name="Coutinho P.M."/>
            <person name="Erdmann S."/>
            <person name="Fowler T.J."/>
            <person name="Gathman A.C."/>
            <person name="Lombard V."/>
            <person name="Henrissat B."/>
            <person name="Knabe N."/>
            <person name="Kuees U."/>
            <person name="Lilly W.W."/>
            <person name="Lindquist E."/>
            <person name="Lucas S."/>
            <person name="Magnuson J.K."/>
            <person name="Piumi F."/>
            <person name="Raudaskoski M."/>
            <person name="Salamov A."/>
            <person name="Schmutz J."/>
            <person name="Schwarze F.W.M.R."/>
            <person name="vanKuyk P.A."/>
            <person name="Horton J.S."/>
            <person name="Grigoriev I.V."/>
            <person name="Woesten H.A.B."/>
        </authorList>
    </citation>
    <scope>NUCLEOTIDE SEQUENCE [LARGE SCALE GENOMIC DNA]</scope>
    <source>
        <strain evidence="4">H4-8 / FGSC 9210</strain>
    </source>
</reference>
<dbReference type="GO" id="GO:0005737">
    <property type="term" value="C:cytoplasm"/>
    <property type="evidence" value="ECO:0007669"/>
    <property type="project" value="TreeGrafter"/>
</dbReference>
<feature type="domain" description="WIBG Mago-binding" evidence="2">
    <location>
        <begin position="22"/>
        <end position="48"/>
    </location>
</feature>
<dbReference type="GO" id="GO:0035145">
    <property type="term" value="C:exon-exon junction complex"/>
    <property type="evidence" value="ECO:0007669"/>
    <property type="project" value="TreeGrafter"/>
</dbReference>
<feature type="compositionally biased region" description="Basic and acidic residues" evidence="1">
    <location>
        <begin position="30"/>
        <end position="42"/>
    </location>
</feature>
<dbReference type="Pfam" id="PF09282">
    <property type="entry name" value="Mago-bind"/>
    <property type="match status" value="1"/>
</dbReference>
<dbReference type="SUPFAM" id="SSF101931">
    <property type="entry name" value="Pym (Within the bgcn gene intron protein, WIBG), N-terminal domain"/>
    <property type="match status" value="1"/>
</dbReference>
<dbReference type="VEuPathDB" id="FungiDB:SCHCODRAFT_02730597"/>
<sequence>MSRPPISEDKTLAGIAVDPYTQQRVIPQSRRPDGSVRKEIKIRPGYTPQEDVKRFRGTRQAQMDSNQLPKGHIIGWAPPSGASASKKPGAAGASKPGAAPGSGVALSKSAKKNAKRKEKRAEEHAQKIKNNWEDDDEDEQDASKNVKEGKAGSARPEKAPDAAEQLAEEMDKLDVKK</sequence>
<keyword evidence="4" id="KW-1185">Reference proteome</keyword>
<dbReference type="InterPro" id="IPR036348">
    <property type="entry name" value="WIBG_N_sf"/>
</dbReference>
<evidence type="ECO:0000313" key="3">
    <source>
        <dbReference type="EMBL" id="EFJ03158.1"/>
    </source>
</evidence>
<accession>D8PRJ6</accession>
<feature type="compositionally biased region" description="Polar residues" evidence="1">
    <location>
        <begin position="59"/>
        <end position="68"/>
    </location>
</feature>
<feature type="compositionally biased region" description="Basic residues" evidence="1">
    <location>
        <begin position="109"/>
        <end position="118"/>
    </location>
</feature>
<dbReference type="EMBL" id="GL377302">
    <property type="protein sequence ID" value="EFJ03158.1"/>
    <property type="molecule type" value="Genomic_DNA"/>
</dbReference>
<dbReference type="OMA" id="HIVGWAP"/>
<proteinExistence type="predicted"/>
<dbReference type="PANTHER" id="PTHR22959:SF0">
    <property type="entry name" value="PARTNER OF Y14 AND MAGO"/>
    <property type="match status" value="1"/>
</dbReference>
<evidence type="ECO:0000256" key="1">
    <source>
        <dbReference type="SAM" id="MobiDB-lite"/>
    </source>
</evidence>
<feature type="region of interest" description="Disordered" evidence="1">
    <location>
        <begin position="1"/>
        <end position="177"/>
    </location>
</feature>
<dbReference type="STRING" id="578458.D8PRJ6"/>
<feature type="compositionally biased region" description="Basic and acidic residues" evidence="1">
    <location>
        <begin position="141"/>
        <end position="161"/>
    </location>
</feature>
<protein>
    <submittedName>
        <fullName evidence="3">Expressed protein</fullName>
    </submittedName>
</protein>
<evidence type="ECO:0000259" key="2">
    <source>
        <dbReference type="SMART" id="SM01273"/>
    </source>
</evidence>
<dbReference type="GO" id="GO:0003723">
    <property type="term" value="F:RNA binding"/>
    <property type="evidence" value="ECO:0007669"/>
    <property type="project" value="TreeGrafter"/>
</dbReference>
<dbReference type="Proteomes" id="UP000007431">
    <property type="component" value="Unassembled WGS sequence"/>
</dbReference>
<dbReference type="eggNOG" id="KOG4325">
    <property type="taxonomic scope" value="Eukaryota"/>
</dbReference>
<dbReference type="SMART" id="SM01273">
    <property type="entry name" value="Mago-bind"/>
    <property type="match status" value="1"/>
</dbReference>
<dbReference type="GO" id="GO:1903259">
    <property type="term" value="P:exon-exon junction complex disassembly"/>
    <property type="evidence" value="ECO:0007669"/>
    <property type="project" value="InterPro"/>
</dbReference>
<dbReference type="InParanoid" id="D8PRJ6"/>
<dbReference type="PANTHER" id="PTHR22959">
    <property type="entry name" value="PYM PROTEIN"/>
    <property type="match status" value="1"/>
</dbReference>